<dbReference type="Pfam" id="PF12698">
    <property type="entry name" value="ABC2_membrane_3"/>
    <property type="match status" value="1"/>
</dbReference>
<dbReference type="GO" id="GO:0016020">
    <property type="term" value="C:membrane"/>
    <property type="evidence" value="ECO:0007669"/>
    <property type="project" value="UniProtKB-SubCell"/>
</dbReference>
<evidence type="ECO:0000313" key="8">
    <source>
        <dbReference type="Proteomes" id="UP000014244"/>
    </source>
</evidence>
<dbReference type="InterPro" id="IPR017501">
    <property type="entry name" value="Phage_infect_YhgE_C"/>
</dbReference>
<dbReference type="GO" id="GO:0140359">
    <property type="term" value="F:ABC-type transporter activity"/>
    <property type="evidence" value="ECO:0007669"/>
    <property type="project" value="InterPro"/>
</dbReference>
<name>A0A829H623_LACPA</name>
<feature type="transmembrane region" description="Helical" evidence="5">
    <location>
        <begin position="34"/>
        <end position="54"/>
    </location>
</feature>
<dbReference type="InterPro" id="IPR013525">
    <property type="entry name" value="ABC2_TM"/>
</dbReference>
<keyword evidence="2 5" id="KW-0812">Transmembrane</keyword>
<dbReference type="InterPro" id="IPR051328">
    <property type="entry name" value="T7SS_ABC-Transporter"/>
</dbReference>
<organism evidence="7 8">
    <name type="scientific">Lacticaseibacillus paracasei subsp. paracasei Lpp41</name>
    <dbReference type="NCBI Taxonomy" id="1256208"/>
    <lineage>
        <taxon>Bacteria</taxon>
        <taxon>Bacillati</taxon>
        <taxon>Bacillota</taxon>
        <taxon>Bacilli</taxon>
        <taxon>Lactobacillales</taxon>
        <taxon>Lactobacillaceae</taxon>
        <taxon>Lacticaseibacillus</taxon>
    </lineage>
</organism>
<feature type="transmembrane region" description="Helical" evidence="5">
    <location>
        <begin position="91"/>
        <end position="108"/>
    </location>
</feature>
<gene>
    <name evidence="7" type="ORF">Lpp41_10946</name>
</gene>
<sequence>DKPLYLLFAMLLSLVFVSILYMLISLFGNIGKGLGIIILVLSISGAGGNFPVVLSGKFFQAINPWLPFTYAVNLLRETVGGIYWPNLWQDLIILVAFGVAFFLLGLFLKNRFARGSRKCTISRGSLRLLNNVESFVS</sequence>
<reference evidence="7 8" key="1">
    <citation type="journal article" date="2013" name="PLoS ONE">
        <title>Lactobacillus paracasei comparative genomics: towards species pan-genome definition and exploitation of diversity.</title>
        <authorList>
            <person name="Smokvina T."/>
            <person name="Wels M."/>
            <person name="Polka J."/>
            <person name="Chervaux C."/>
            <person name="Brisse S."/>
            <person name="Boekhorst J."/>
            <person name="van Hylckama Vlieg J.E."/>
            <person name="Siezen R.J."/>
        </authorList>
    </citation>
    <scope>NUCLEOTIDE SEQUENCE [LARGE SCALE GENOMIC DNA]</scope>
    <source>
        <strain evidence="7 8">Lpp41</strain>
    </source>
</reference>
<evidence type="ECO:0000259" key="6">
    <source>
        <dbReference type="Pfam" id="PF12698"/>
    </source>
</evidence>
<evidence type="ECO:0000256" key="4">
    <source>
        <dbReference type="ARBA" id="ARBA00023136"/>
    </source>
</evidence>
<dbReference type="Proteomes" id="UP000014244">
    <property type="component" value="Unassembled WGS sequence"/>
</dbReference>
<dbReference type="AlphaFoldDB" id="A0A829H623"/>
<keyword evidence="3 5" id="KW-1133">Transmembrane helix</keyword>
<evidence type="ECO:0000256" key="2">
    <source>
        <dbReference type="ARBA" id="ARBA00022692"/>
    </source>
</evidence>
<dbReference type="PANTHER" id="PTHR43077">
    <property type="entry name" value="TRANSPORT PERMEASE YVFS-RELATED"/>
    <property type="match status" value="1"/>
</dbReference>
<evidence type="ECO:0000256" key="3">
    <source>
        <dbReference type="ARBA" id="ARBA00022989"/>
    </source>
</evidence>
<evidence type="ECO:0000313" key="7">
    <source>
        <dbReference type="EMBL" id="EPC71878.1"/>
    </source>
</evidence>
<feature type="domain" description="ABC-2 type transporter transmembrane" evidence="6">
    <location>
        <begin position="4"/>
        <end position="107"/>
    </location>
</feature>
<keyword evidence="4 5" id="KW-0472">Membrane</keyword>
<accession>A0A829H623</accession>
<protein>
    <submittedName>
        <fullName evidence="7">Phage infection protein</fullName>
    </submittedName>
</protein>
<comment type="caution">
    <text evidence="7">The sequence shown here is derived from an EMBL/GenBank/DDBJ whole genome shotgun (WGS) entry which is preliminary data.</text>
</comment>
<evidence type="ECO:0000256" key="1">
    <source>
        <dbReference type="ARBA" id="ARBA00004141"/>
    </source>
</evidence>
<evidence type="ECO:0000256" key="5">
    <source>
        <dbReference type="SAM" id="Phobius"/>
    </source>
</evidence>
<dbReference type="PANTHER" id="PTHR43077:SF10">
    <property type="entry name" value="TRANSPORT PERMEASE PROTEIN"/>
    <property type="match status" value="1"/>
</dbReference>
<dbReference type="NCBIfam" id="TIGR03062">
    <property type="entry name" value="pip_yhgE_Cterm"/>
    <property type="match status" value="1"/>
</dbReference>
<proteinExistence type="predicted"/>
<dbReference type="EMBL" id="ANKE01000526">
    <property type="protein sequence ID" value="EPC71878.1"/>
    <property type="molecule type" value="Genomic_DNA"/>
</dbReference>
<comment type="subcellular location">
    <subcellularLocation>
        <location evidence="1">Membrane</location>
        <topology evidence="1">Multi-pass membrane protein</topology>
    </subcellularLocation>
</comment>
<feature type="transmembrane region" description="Helical" evidence="5">
    <location>
        <begin position="6"/>
        <end position="27"/>
    </location>
</feature>
<feature type="non-terminal residue" evidence="7">
    <location>
        <position position="1"/>
    </location>
</feature>